<organism evidence="1 2">
    <name type="scientific">Candidatus Giovannonibacteria bacterium GW2011_GWF2_42_19</name>
    <dbReference type="NCBI Taxonomy" id="1618659"/>
    <lineage>
        <taxon>Bacteria</taxon>
        <taxon>Candidatus Giovannoniibacteriota</taxon>
    </lineage>
</organism>
<evidence type="ECO:0000313" key="1">
    <source>
        <dbReference type="EMBL" id="KKS48860.1"/>
    </source>
</evidence>
<name>A0A0G0ZJE1_9BACT</name>
<dbReference type="AlphaFoldDB" id="A0A0G0ZJE1"/>
<dbReference type="EMBL" id="LCDF01000002">
    <property type="protein sequence ID" value="KKS48860.1"/>
    <property type="molecule type" value="Genomic_DNA"/>
</dbReference>
<protein>
    <submittedName>
        <fullName evidence="1">Uncharacterized protein</fullName>
    </submittedName>
</protein>
<accession>A0A0G0ZJE1</accession>
<comment type="caution">
    <text evidence="1">The sequence shown here is derived from an EMBL/GenBank/DDBJ whole genome shotgun (WGS) entry which is preliminary data.</text>
</comment>
<dbReference type="Proteomes" id="UP000034036">
    <property type="component" value="Unassembled WGS sequence"/>
</dbReference>
<gene>
    <name evidence="1" type="ORF">UV11_C0002G0013</name>
</gene>
<proteinExistence type="predicted"/>
<reference evidence="1 2" key="1">
    <citation type="journal article" date="2015" name="Nature">
        <title>rRNA introns, odd ribosomes, and small enigmatic genomes across a large radiation of phyla.</title>
        <authorList>
            <person name="Brown C.T."/>
            <person name="Hug L.A."/>
            <person name="Thomas B.C."/>
            <person name="Sharon I."/>
            <person name="Castelle C.J."/>
            <person name="Singh A."/>
            <person name="Wilkins M.J."/>
            <person name="Williams K.H."/>
            <person name="Banfield J.F."/>
        </authorList>
    </citation>
    <scope>NUCLEOTIDE SEQUENCE [LARGE SCALE GENOMIC DNA]</scope>
</reference>
<evidence type="ECO:0000313" key="2">
    <source>
        <dbReference type="Proteomes" id="UP000034036"/>
    </source>
</evidence>
<sequence length="86" mass="10352">MASSYATNKKWRKENPEKRYKEKSLYYRRTRVGCKNKNKPWKPLERRLIAASWRPSDRILGRFLGRSIQAIQVMRAKPTIHLHRAK</sequence>